<reference evidence="8 9" key="1">
    <citation type="journal article" date="2020" name="Genome Biol. Evol.">
        <title>Rhizobium dioscoreae sp. nov., a plant growth-promoting bacterium isolated from yam (Dioscorea species).</title>
        <authorList>
            <person name="Ouyabe M."/>
            <person name="Tanaka N."/>
            <person name="Shiwa Y."/>
            <person name="Fujita N."/>
            <person name="Kikuno H."/>
            <person name="Babil P."/>
            <person name="Shiwachi H."/>
        </authorList>
    </citation>
    <scope>NUCLEOTIDE SEQUENCE [LARGE SCALE GENOMIC DNA]</scope>
    <source>
        <strain evidence="8 9">S-93</strain>
    </source>
</reference>
<dbReference type="InterPro" id="IPR011701">
    <property type="entry name" value="MFS"/>
</dbReference>
<proteinExistence type="predicted"/>
<feature type="transmembrane region" description="Helical" evidence="6">
    <location>
        <begin position="253"/>
        <end position="278"/>
    </location>
</feature>
<comment type="caution">
    <text evidence="8">The sequence shown here is derived from an EMBL/GenBank/DDBJ whole genome shotgun (WGS) entry which is preliminary data.</text>
</comment>
<dbReference type="EMBL" id="BLAJ01000015">
    <property type="protein sequence ID" value="GES53212.1"/>
    <property type="molecule type" value="Genomic_DNA"/>
</dbReference>
<dbReference type="SUPFAM" id="SSF103473">
    <property type="entry name" value="MFS general substrate transporter"/>
    <property type="match status" value="1"/>
</dbReference>
<dbReference type="PROSITE" id="PS50850">
    <property type="entry name" value="MFS"/>
    <property type="match status" value="1"/>
</dbReference>
<evidence type="ECO:0000256" key="2">
    <source>
        <dbReference type="ARBA" id="ARBA00022475"/>
    </source>
</evidence>
<evidence type="ECO:0000256" key="5">
    <source>
        <dbReference type="ARBA" id="ARBA00023136"/>
    </source>
</evidence>
<dbReference type="PANTHER" id="PTHR23513">
    <property type="entry name" value="INTEGRAL MEMBRANE EFFLUX PROTEIN-RELATED"/>
    <property type="match status" value="1"/>
</dbReference>
<dbReference type="Pfam" id="PF07690">
    <property type="entry name" value="MFS_1"/>
    <property type="match status" value="1"/>
</dbReference>
<feature type="transmembrane region" description="Helical" evidence="6">
    <location>
        <begin position="99"/>
        <end position="118"/>
    </location>
</feature>
<organism evidence="8 9">
    <name type="scientific">Rhizobium dioscoreae</name>
    <dbReference type="NCBI Taxonomy" id="2653122"/>
    <lineage>
        <taxon>Bacteria</taxon>
        <taxon>Pseudomonadati</taxon>
        <taxon>Pseudomonadota</taxon>
        <taxon>Alphaproteobacteria</taxon>
        <taxon>Hyphomicrobiales</taxon>
        <taxon>Rhizobiaceae</taxon>
        <taxon>Rhizobium/Agrobacterium group</taxon>
        <taxon>Rhizobium</taxon>
    </lineage>
</organism>
<keyword evidence="4 6" id="KW-1133">Transmembrane helix</keyword>
<keyword evidence="2" id="KW-1003">Cell membrane</keyword>
<feature type="transmembrane region" description="Helical" evidence="6">
    <location>
        <begin position="342"/>
        <end position="366"/>
    </location>
</feature>
<feature type="domain" description="Major facilitator superfamily (MFS) profile" evidence="7">
    <location>
        <begin position="221"/>
        <end position="412"/>
    </location>
</feature>
<protein>
    <submittedName>
        <fullName evidence="8">Drug antiporter protein</fullName>
    </submittedName>
</protein>
<name>A0ABQ0ZD20_9HYPH</name>
<dbReference type="Proteomes" id="UP000390335">
    <property type="component" value="Unassembled WGS sequence"/>
</dbReference>
<evidence type="ECO:0000313" key="8">
    <source>
        <dbReference type="EMBL" id="GES53212.1"/>
    </source>
</evidence>
<dbReference type="CDD" id="cd06173">
    <property type="entry name" value="MFS_MefA_like"/>
    <property type="match status" value="1"/>
</dbReference>
<feature type="transmembrane region" description="Helical" evidence="6">
    <location>
        <begin position="220"/>
        <end position="247"/>
    </location>
</feature>
<feature type="transmembrane region" description="Helical" evidence="6">
    <location>
        <begin position="372"/>
        <end position="395"/>
    </location>
</feature>
<feature type="transmembrane region" description="Helical" evidence="6">
    <location>
        <begin position="311"/>
        <end position="335"/>
    </location>
</feature>
<evidence type="ECO:0000259" key="7">
    <source>
        <dbReference type="PROSITE" id="PS50850"/>
    </source>
</evidence>
<keyword evidence="5 6" id="KW-0472">Membrane</keyword>
<evidence type="ECO:0000256" key="3">
    <source>
        <dbReference type="ARBA" id="ARBA00022692"/>
    </source>
</evidence>
<keyword evidence="3 6" id="KW-0812">Transmembrane</keyword>
<evidence type="ECO:0000256" key="4">
    <source>
        <dbReference type="ARBA" id="ARBA00022989"/>
    </source>
</evidence>
<evidence type="ECO:0000256" key="1">
    <source>
        <dbReference type="ARBA" id="ARBA00004651"/>
    </source>
</evidence>
<dbReference type="InterPro" id="IPR020846">
    <property type="entry name" value="MFS_dom"/>
</dbReference>
<accession>A0ABQ0ZD20</accession>
<gene>
    <name evidence="8" type="ORF">RsS93_58260</name>
</gene>
<comment type="subcellular location">
    <subcellularLocation>
        <location evidence="1">Cell membrane</location>
        <topology evidence="1">Multi-pass membrane protein</topology>
    </subcellularLocation>
</comment>
<dbReference type="PANTHER" id="PTHR23513:SF6">
    <property type="entry name" value="MAJOR FACILITATOR SUPERFAMILY ASSOCIATED DOMAIN-CONTAINING PROTEIN"/>
    <property type="match status" value="1"/>
</dbReference>
<dbReference type="Gene3D" id="1.20.1250.20">
    <property type="entry name" value="MFS general substrate transporter like domains"/>
    <property type="match status" value="1"/>
</dbReference>
<sequence length="412" mass="42205">MSDKKPLVALAAGTVASVGGTRLSAIAIPWLVLTSTGDPVLTGVVGMAELLPYVVAKAFGGPFIDRIGARRISIWSDGLSAIAVASVPSLYWIDLLSVWLLLPAVALIGILRAPSDAAKQALVPSVASMGKMPLERTTGILGASDRLAGTLGAAGGGALIALIGAAPALLTNAVAFLLASLVVGLGIPRPTVADTAKPRTSATYLHDLAAGWSTLRNEPILVTLVLMLAITNLFDQAYATVLLPVWVRSSGLSVTWVGIFLAAFSGAAVAGAAMAAAFAERLPRMLVYTTGFLCAGPAPMAALALDPGLQSILLVLLTGGFAAGFINPIIAAILFERIPAVLVGRVIALVGALAWVLMPFGGLYAGLLVDTFGITLALGVTTLLYLIATLAPLAIPSFREMNRRSIEKGPST</sequence>
<feature type="transmembrane region" description="Helical" evidence="6">
    <location>
        <begin position="285"/>
        <end position="305"/>
    </location>
</feature>
<dbReference type="InterPro" id="IPR036259">
    <property type="entry name" value="MFS_trans_sf"/>
</dbReference>
<dbReference type="RefSeq" id="WP_152094769.1">
    <property type="nucleotide sequence ID" value="NZ_BLAJ01000015.1"/>
</dbReference>
<keyword evidence="9" id="KW-1185">Reference proteome</keyword>
<feature type="transmembrane region" description="Helical" evidence="6">
    <location>
        <begin position="169"/>
        <end position="187"/>
    </location>
</feature>
<evidence type="ECO:0000313" key="9">
    <source>
        <dbReference type="Proteomes" id="UP000390335"/>
    </source>
</evidence>
<evidence type="ECO:0000256" key="6">
    <source>
        <dbReference type="SAM" id="Phobius"/>
    </source>
</evidence>
<feature type="transmembrane region" description="Helical" evidence="6">
    <location>
        <begin position="139"/>
        <end position="163"/>
    </location>
</feature>